<dbReference type="EMBL" id="KZ345538">
    <property type="protein sequence ID" value="PIO73030.1"/>
    <property type="molecule type" value="Genomic_DNA"/>
</dbReference>
<keyword evidence="2" id="KW-1185">Reference proteome</keyword>
<evidence type="ECO:0000313" key="2">
    <source>
        <dbReference type="Proteomes" id="UP000230423"/>
    </source>
</evidence>
<proteinExistence type="predicted"/>
<gene>
    <name evidence="1" type="ORF">TELCIR_05009</name>
</gene>
<protein>
    <submittedName>
        <fullName evidence="1">Uncharacterized protein</fullName>
    </submittedName>
</protein>
<evidence type="ECO:0000313" key="1">
    <source>
        <dbReference type="EMBL" id="PIO73030.1"/>
    </source>
</evidence>
<dbReference type="AlphaFoldDB" id="A0A2G9UU35"/>
<name>A0A2G9UU35_TELCI</name>
<organism evidence="1 2">
    <name type="scientific">Teladorsagia circumcincta</name>
    <name type="common">Brown stomach worm</name>
    <name type="synonym">Ostertagia circumcincta</name>
    <dbReference type="NCBI Taxonomy" id="45464"/>
    <lineage>
        <taxon>Eukaryota</taxon>
        <taxon>Metazoa</taxon>
        <taxon>Ecdysozoa</taxon>
        <taxon>Nematoda</taxon>
        <taxon>Chromadorea</taxon>
        <taxon>Rhabditida</taxon>
        <taxon>Rhabditina</taxon>
        <taxon>Rhabditomorpha</taxon>
        <taxon>Strongyloidea</taxon>
        <taxon>Trichostrongylidae</taxon>
        <taxon>Teladorsagia</taxon>
    </lineage>
</organism>
<feature type="non-terminal residue" evidence="1">
    <location>
        <position position="77"/>
    </location>
</feature>
<dbReference type="OrthoDB" id="10264062at2759"/>
<accession>A0A2G9UU35</accession>
<dbReference type="Proteomes" id="UP000230423">
    <property type="component" value="Unassembled WGS sequence"/>
</dbReference>
<reference evidence="1 2" key="1">
    <citation type="submission" date="2015-09" db="EMBL/GenBank/DDBJ databases">
        <title>Draft genome of the parasitic nematode Teladorsagia circumcincta isolate WARC Sus (inbred).</title>
        <authorList>
            <person name="Mitreva M."/>
        </authorList>
    </citation>
    <scope>NUCLEOTIDE SEQUENCE [LARGE SCALE GENOMIC DNA]</scope>
    <source>
        <strain evidence="1 2">S</strain>
    </source>
</reference>
<sequence length="77" mass="8687">MICDSKAYKKTNPDAGYPSCKLGIKTDGSHLAGRTARGLLHDFSRREMIPCTLAGLCTAELEQWDSHRIKQRYECNK</sequence>